<organism evidence="3 4">
    <name type="scientific">Emiliania huxleyi (strain CCMP1516)</name>
    <dbReference type="NCBI Taxonomy" id="280463"/>
    <lineage>
        <taxon>Eukaryota</taxon>
        <taxon>Haptista</taxon>
        <taxon>Haptophyta</taxon>
        <taxon>Prymnesiophyceae</taxon>
        <taxon>Isochrysidales</taxon>
        <taxon>Noelaerhabdaceae</taxon>
        <taxon>Emiliania</taxon>
    </lineage>
</organism>
<dbReference type="PROSITE" id="PS01335">
    <property type="entry name" value="METHYLGLYOXAL_SYNTH"/>
    <property type="match status" value="1"/>
</dbReference>
<dbReference type="GeneID" id="17266348"/>
<dbReference type="Gene3D" id="3.40.50.1380">
    <property type="entry name" value="Methylglyoxal synthase-like domain"/>
    <property type="match status" value="1"/>
</dbReference>
<evidence type="ECO:0000256" key="1">
    <source>
        <dbReference type="SAM" id="MobiDB-lite"/>
    </source>
</evidence>
<dbReference type="SMART" id="SM00851">
    <property type="entry name" value="MGS"/>
    <property type="match status" value="1"/>
</dbReference>
<sequence length="619" mass="64034">MASAARKCARTAAGGGAEDAEPSPIADGFEAPLFGARVVGQVSTLTLEGEDGPLSLGPVGVASDHAGAWYVATEDSLLHVSAAGRVRRVAALPASHVFNSIAASPDRSAAFVADYSNHKIRRVEVATGEVTTLAGSGDEGDADGVGDAAQVCGPAGIAISPDGGVLFVVDQDNHKIRRVEVTTGEVTSIAGSGEPGDADGVGDAAEFCGPRALALSPGGGALFVVDQGNQKIRRVEVSTGEVTTVAGSGTRGSADGVGDAAQFHGPSGIALSPDGGALFVADCSNVDNQQSLKSLFSVEKSHRSEKSEVGTSKLGPSDMRSLALIAHNHMKPAMRMFVEEHAETLKRFRVTGTASTMAMLRTVFGEDDEVVYGAVCSSGPLGGDAQIAALMCLEDIGAVIFFTDPLSAHPHQADVDSLIRLINVHNVLHATNPTSAEGLMHLLKTAVERNEPERIPSFFFTIQSPAVPEYQAQQAAVIQAASKIQTPEGEPSWASHSGHSRHSSAAVPAPGTLRPSSAEKMSIAKHVFEQGTLKYLSASSERSLTSVPEDEPGRSTPRESGFRIRQRGSLDEEVARVRESHTPSAGSTSTPSPDAAPGGGKPKRRASKVMPKIGACIIG</sequence>
<evidence type="ECO:0000313" key="4">
    <source>
        <dbReference type="Proteomes" id="UP000013827"/>
    </source>
</evidence>
<proteinExistence type="predicted"/>
<dbReference type="KEGG" id="ehx:EMIHUDRAFT_241808"/>
<feature type="region of interest" description="Disordered" evidence="1">
    <location>
        <begin position="481"/>
        <end position="518"/>
    </location>
</feature>
<reference evidence="4" key="1">
    <citation type="journal article" date="2013" name="Nature">
        <title>Pan genome of the phytoplankton Emiliania underpins its global distribution.</title>
        <authorList>
            <person name="Read B.A."/>
            <person name="Kegel J."/>
            <person name="Klute M.J."/>
            <person name="Kuo A."/>
            <person name="Lefebvre S.C."/>
            <person name="Maumus F."/>
            <person name="Mayer C."/>
            <person name="Miller J."/>
            <person name="Monier A."/>
            <person name="Salamov A."/>
            <person name="Young J."/>
            <person name="Aguilar M."/>
            <person name="Claverie J.M."/>
            <person name="Frickenhaus S."/>
            <person name="Gonzalez K."/>
            <person name="Herman E.K."/>
            <person name="Lin Y.C."/>
            <person name="Napier J."/>
            <person name="Ogata H."/>
            <person name="Sarno A.F."/>
            <person name="Shmutz J."/>
            <person name="Schroeder D."/>
            <person name="de Vargas C."/>
            <person name="Verret F."/>
            <person name="von Dassow P."/>
            <person name="Valentin K."/>
            <person name="Van de Peer Y."/>
            <person name="Wheeler G."/>
            <person name="Dacks J.B."/>
            <person name="Delwiche C.F."/>
            <person name="Dyhrman S.T."/>
            <person name="Glockner G."/>
            <person name="John U."/>
            <person name="Richards T."/>
            <person name="Worden A.Z."/>
            <person name="Zhang X."/>
            <person name="Grigoriev I.V."/>
            <person name="Allen A.E."/>
            <person name="Bidle K."/>
            <person name="Borodovsky M."/>
            <person name="Bowler C."/>
            <person name="Brownlee C."/>
            <person name="Cock J.M."/>
            <person name="Elias M."/>
            <person name="Gladyshev V.N."/>
            <person name="Groth M."/>
            <person name="Guda C."/>
            <person name="Hadaegh A."/>
            <person name="Iglesias-Rodriguez M.D."/>
            <person name="Jenkins J."/>
            <person name="Jones B.M."/>
            <person name="Lawson T."/>
            <person name="Leese F."/>
            <person name="Lindquist E."/>
            <person name="Lobanov A."/>
            <person name="Lomsadze A."/>
            <person name="Malik S.B."/>
            <person name="Marsh M.E."/>
            <person name="Mackinder L."/>
            <person name="Mock T."/>
            <person name="Mueller-Roeber B."/>
            <person name="Pagarete A."/>
            <person name="Parker M."/>
            <person name="Probert I."/>
            <person name="Quesneville H."/>
            <person name="Raines C."/>
            <person name="Rensing S.A."/>
            <person name="Riano-Pachon D.M."/>
            <person name="Richier S."/>
            <person name="Rokitta S."/>
            <person name="Shiraiwa Y."/>
            <person name="Soanes D.M."/>
            <person name="van der Giezen M."/>
            <person name="Wahlund T.M."/>
            <person name="Williams B."/>
            <person name="Wilson W."/>
            <person name="Wolfe G."/>
            <person name="Wurch L.L."/>
        </authorList>
    </citation>
    <scope>NUCLEOTIDE SEQUENCE</scope>
</reference>
<dbReference type="InterPro" id="IPR011042">
    <property type="entry name" value="6-blade_b-propeller_TolB-like"/>
</dbReference>
<dbReference type="NCBIfam" id="NF003559">
    <property type="entry name" value="PRK05234.1"/>
    <property type="match status" value="1"/>
</dbReference>
<feature type="region of interest" description="Disordered" evidence="1">
    <location>
        <begin position="538"/>
        <end position="619"/>
    </location>
</feature>
<dbReference type="Pfam" id="PF10282">
    <property type="entry name" value="Lactonase"/>
    <property type="match status" value="1"/>
</dbReference>
<dbReference type="SUPFAM" id="SSF63829">
    <property type="entry name" value="Calcium-dependent phosphotriesterase"/>
    <property type="match status" value="1"/>
</dbReference>
<dbReference type="InterPro" id="IPR011607">
    <property type="entry name" value="MGS-like_dom"/>
</dbReference>
<dbReference type="AlphaFoldDB" id="A0A0D3JBB3"/>
<dbReference type="GO" id="GO:0008929">
    <property type="term" value="F:methylglyoxal synthase activity"/>
    <property type="evidence" value="ECO:0007669"/>
    <property type="project" value="InterPro"/>
</dbReference>
<dbReference type="InterPro" id="IPR018148">
    <property type="entry name" value="Methylglyoxal_synth_AS"/>
</dbReference>
<dbReference type="GO" id="GO:0019242">
    <property type="term" value="P:methylglyoxal biosynthetic process"/>
    <property type="evidence" value="ECO:0007669"/>
    <property type="project" value="InterPro"/>
</dbReference>
<dbReference type="EnsemblProtists" id="EOD20798">
    <property type="protein sequence ID" value="EOD20798"/>
    <property type="gene ID" value="EMIHUDRAFT_241808"/>
</dbReference>
<dbReference type="Gene3D" id="2.120.10.30">
    <property type="entry name" value="TolB, C-terminal domain"/>
    <property type="match status" value="2"/>
</dbReference>
<feature type="domain" description="MGS-like" evidence="2">
    <location>
        <begin position="333"/>
        <end position="431"/>
    </location>
</feature>
<feature type="compositionally biased region" description="Low complexity" evidence="1">
    <location>
        <begin position="582"/>
        <end position="596"/>
    </location>
</feature>
<keyword evidence="4" id="KW-1185">Reference proteome</keyword>
<feature type="compositionally biased region" description="Basic and acidic residues" evidence="1">
    <location>
        <begin position="551"/>
        <end position="581"/>
    </location>
</feature>
<reference evidence="3" key="2">
    <citation type="submission" date="2024-10" db="UniProtKB">
        <authorList>
            <consortium name="EnsemblProtists"/>
        </authorList>
    </citation>
    <scope>IDENTIFICATION</scope>
</reference>
<evidence type="ECO:0000313" key="3">
    <source>
        <dbReference type="EnsemblProtists" id="EOD20798"/>
    </source>
</evidence>
<dbReference type="eggNOG" id="KOG2177">
    <property type="taxonomic scope" value="Eukaryota"/>
</dbReference>
<dbReference type="HOGENOM" id="CLU_441753_0_0_1"/>
<accession>A0A0D3JBB3</accession>
<dbReference type="SUPFAM" id="SSF52335">
    <property type="entry name" value="Methylglyoxal synthase-like"/>
    <property type="match status" value="1"/>
</dbReference>
<dbReference type="PaxDb" id="2903-EOD20798"/>
<protein>
    <recommendedName>
        <fullName evidence="2">MGS-like domain-containing protein</fullName>
    </recommendedName>
</protein>
<dbReference type="InterPro" id="IPR019405">
    <property type="entry name" value="Lactonase_7-beta_prop"/>
</dbReference>
<dbReference type="Proteomes" id="UP000013827">
    <property type="component" value="Unassembled WGS sequence"/>
</dbReference>
<dbReference type="RefSeq" id="XP_005773227.1">
    <property type="nucleotide sequence ID" value="XM_005773170.1"/>
</dbReference>
<dbReference type="InterPro" id="IPR036914">
    <property type="entry name" value="MGS-like_dom_sf"/>
</dbReference>
<evidence type="ECO:0000259" key="2">
    <source>
        <dbReference type="SMART" id="SM00851"/>
    </source>
</evidence>
<dbReference type="STRING" id="2903.R1CDI0"/>
<name>A0A0D3JBB3_EMIH1</name>
<dbReference type="PANTHER" id="PTHR46388">
    <property type="entry name" value="NHL REPEAT-CONTAINING PROTEIN 2"/>
    <property type="match status" value="1"/>
</dbReference>
<dbReference type="PANTHER" id="PTHR46388:SF2">
    <property type="entry name" value="NHL REPEAT-CONTAINING PROTEIN 2"/>
    <property type="match status" value="1"/>
</dbReference>